<dbReference type="InterPro" id="IPR036291">
    <property type="entry name" value="NAD(P)-bd_dom_sf"/>
</dbReference>
<dbReference type="Gene3D" id="3.40.50.720">
    <property type="entry name" value="NAD(P)-binding Rossmann-like Domain"/>
    <property type="match status" value="1"/>
</dbReference>
<evidence type="ECO:0000313" key="4">
    <source>
        <dbReference type="EMBL" id="KAF2101800.1"/>
    </source>
</evidence>
<reference evidence="4" key="1">
    <citation type="journal article" date="2020" name="Stud. Mycol.">
        <title>101 Dothideomycetes genomes: a test case for predicting lifestyles and emergence of pathogens.</title>
        <authorList>
            <person name="Haridas S."/>
            <person name="Albert R."/>
            <person name="Binder M."/>
            <person name="Bloem J."/>
            <person name="Labutti K."/>
            <person name="Salamov A."/>
            <person name="Andreopoulos B."/>
            <person name="Baker S."/>
            <person name="Barry K."/>
            <person name="Bills G."/>
            <person name="Bluhm B."/>
            <person name="Cannon C."/>
            <person name="Castanera R."/>
            <person name="Culley D."/>
            <person name="Daum C."/>
            <person name="Ezra D."/>
            <person name="Gonzalez J."/>
            <person name="Henrissat B."/>
            <person name="Kuo A."/>
            <person name="Liang C."/>
            <person name="Lipzen A."/>
            <person name="Lutzoni F."/>
            <person name="Magnuson J."/>
            <person name="Mondo S."/>
            <person name="Nolan M."/>
            <person name="Ohm R."/>
            <person name="Pangilinan J."/>
            <person name="Park H.-J."/>
            <person name="Ramirez L."/>
            <person name="Alfaro M."/>
            <person name="Sun H."/>
            <person name="Tritt A."/>
            <person name="Yoshinaga Y."/>
            <person name="Zwiers L.-H."/>
            <person name="Turgeon B."/>
            <person name="Goodwin S."/>
            <person name="Spatafora J."/>
            <person name="Crous P."/>
            <person name="Grigoriev I."/>
        </authorList>
    </citation>
    <scope>NUCLEOTIDE SEQUENCE</scope>
    <source>
        <strain evidence="4">CBS 133067</strain>
    </source>
</reference>
<evidence type="ECO:0000313" key="5">
    <source>
        <dbReference type="Proteomes" id="UP000799772"/>
    </source>
</evidence>
<dbReference type="GO" id="GO:0016491">
    <property type="term" value="F:oxidoreductase activity"/>
    <property type="evidence" value="ECO:0007669"/>
    <property type="project" value="UniProtKB-KW"/>
</dbReference>
<organism evidence="4 5">
    <name type="scientific">Rhizodiscina lignyota</name>
    <dbReference type="NCBI Taxonomy" id="1504668"/>
    <lineage>
        <taxon>Eukaryota</taxon>
        <taxon>Fungi</taxon>
        <taxon>Dikarya</taxon>
        <taxon>Ascomycota</taxon>
        <taxon>Pezizomycotina</taxon>
        <taxon>Dothideomycetes</taxon>
        <taxon>Pleosporomycetidae</taxon>
        <taxon>Aulographales</taxon>
        <taxon>Rhizodiscinaceae</taxon>
        <taxon>Rhizodiscina</taxon>
    </lineage>
</organism>
<name>A0A9P4M967_9PEZI</name>
<dbReference type="SUPFAM" id="SSF51735">
    <property type="entry name" value="NAD(P)-binding Rossmann-fold domains"/>
    <property type="match status" value="1"/>
</dbReference>
<proteinExistence type="predicted"/>
<dbReference type="Pfam" id="PF05368">
    <property type="entry name" value="NmrA"/>
    <property type="match status" value="1"/>
</dbReference>
<gene>
    <name evidence="4" type="ORF">NA57DRAFT_53746</name>
</gene>
<comment type="caution">
    <text evidence="4">The sequence shown here is derived from an EMBL/GenBank/DDBJ whole genome shotgun (WGS) entry which is preliminary data.</text>
</comment>
<keyword evidence="2" id="KW-0560">Oxidoreductase</keyword>
<dbReference type="PANTHER" id="PTHR47706:SF9">
    <property type="entry name" value="NMRA-LIKE DOMAIN-CONTAINING PROTEIN-RELATED"/>
    <property type="match status" value="1"/>
</dbReference>
<sequence length="327" mass="35800">MSPIVNVSVLGASGNLGECIVPALLKSGFVVTVIIRPGSRGYTPPKNDSTDSKAVTIKEAAYDDVSGLTAALQGQDALVEAFNPAASVHQRTIVRAALAAGIEHLITNEFGMDTFNPNVAEAPIGKPKALAQRALEEELQAAAANDKPVSLTWTGIITGVWYDWTIRTGLFWMNPTTRTITRYGSGNQRTSLSRLALTGEAVVAVLRNPEHFRNRPAYIASHTVSTNELIALVNEISESPEKSWNVVDIPDMEAFMTEGMRLWDEDTKNGVEDRLNSQAWVTIVIATLFDEKNRFGTDLEEKLEPGWDEGREKLKDHLKQLIIEADS</sequence>
<evidence type="ECO:0000259" key="3">
    <source>
        <dbReference type="Pfam" id="PF05368"/>
    </source>
</evidence>
<dbReference type="InterPro" id="IPR008030">
    <property type="entry name" value="NmrA-like"/>
</dbReference>
<accession>A0A9P4M967</accession>
<keyword evidence="1" id="KW-0521">NADP</keyword>
<dbReference type="AlphaFoldDB" id="A0A9P4M967"/>
<dbReference type="PANTHER" id="PTHR47706">
    <property type="entry name" value="NMRA-LIKE FAMILY PROTEIN"/>
    <property type="match status" value="1"/>
</dbReference>
<evidence type="ECO:0000256" key="1">
    <source>
        <dbReference type="ARBA" id="ARBA00022857"/>
    </source>
</evidence>
<dbReference type="Proteomes" id="UP000799772">
    <property type="component" value="Unassembled WGS sequence"/>
</dbReference>
<feature type="domain" description="NmrA-like" evidence="3">
    <location>
        <begin position="7"/>
        <end position="119"/>
    </location>
</feature>
<protein>
    <submittedName>
        <fullName evidence="4">NAD(P)-binding protein</fullName>
    </submittedName>
</protein>
<keyword evidence="5" id="KW-1185">Reference proteome</keyword>
<dbReference type="Gene3D" id="3.90.25.10">
    <property type="entry name" value="UDP-galactose 4-epimerase, domain 1"/>
    <property type="match status" value="1"/>
</dbReference>
<evidence type="ECO:0000256" key="2">
    <source>
        <dbReference type="ARBA" id="ARBA00023002"/>
    </source>
</evidence>
<dbReference type="InterPro" id="IPR051609">
    <property type="entry name" value="NmrA/Isoflavone_reductase-like"/>
</dbReference>
<dbReference type="EMBL" id="ML978123">
    <property type="protein sequence ID" value="KAF2101800.1"/>
    <property type="molecule type" value="Genomic_DNA"/>
</dbReference>
<dbReference type="OrthoDB" id="9984533at2759"/>